<proteinExistence type="predicted"/>
<dbReference type="InParanoid" id="A0A1Y1YKS0"/>
<name>A0A1Y1YKS0_9FUNG</name>
<gene>
    <name evidence="2" type="ORF">K493DRAFT_5587</name>
</gene>
<sequence>MSLILNSEYSSPQSDTVLSQHSSTLFDIKALILNDGKVKRGEEEYYLVLYERFATMAEVKQAFEAGSRTMFICSSVMDLRDPVILNCSSISRISPENSNEGEKYSFRVEVDGRVFQFHTNTKDELVSWIKAFKTPLPKVQKIQAQATEEEEEYLSSEVEFDCTSVHSPTDLAAFYRFGSPPSIKKWKKGLAKPFKLMFKAVKKGIEHNSVIHIKRPKHKLLPKTGAEQNKHVFPP</sequence>
<dbReference type="PROSITE" id="PS50003">
    <property type="entry name" value="PH_DOMAIN"/>
    <property type="match status" value="1"/>
</dbReference>
<reference evidence="2 3" key="1">
    <citation type="submission" date="2016-07" db="EMBL/GenBank/DDBJ databases">
        <title>Pervasive Adenine N6-methylation of Active Genes in Fungi.</title>
        <authorList>
            <consortium name="DOE Joint Genome Institute"/>
            <person name="Mondo S.J."/>
            <person name="Dannebaum R.O."/>
            <person name="Kuo R.C."/>
            <person name="Labutti K."/>
            <person name="Haridas S."/>
            <person name="Kuo A."/>
            <person name="Salamov A."/>
            <person name="Ahrendt S.R."/>
            <person name="Lipzen A."/>
            <person name="Sullivan W."/>
            <person name="Andreopoulos W.B."/>
            <person name="Clum A."/>
            <person name="Lindquist E."/>
            <person name="Daum C."/>
            <person name="Ramamoorthy G.K."/>
            <person name="Gryganskyi A."/>
            <person name="Culley D."/>
            <person name="Magnuson J.K."/>
            <person name="James T.Y."/>
            <person name="O'Malley M.A."/>
            <person name="Stajich J.E."/>
            <person name="Spatafora J.W."/>
            <person name="Visel A."/>
            <person name="Grigoriev I.V."/>
        </authorList>
    </citation>
    <scope>NUCLEOTIDE SEQUENCE [LARGE SCALE GENOMIC DNA]</scope>
    <source>
        <strain evidence="2 3">CBS 931.73</strain>
    </source>
</reference>
<dbReference type="InterPro" id="IPR001849">
    <property type="entry name" value="PH_domain"/>
</dbReference>
<dbReference type="Gene3D" id="2.30.29.30">
    <property type="entry name" value="Pleckstrin-homology domain (PH domain)/Phosphotyrosine-binding domain (PTB)"/>
    <property type="match status" value="1"/>
</dbReference>
<evidence type="ECO:0000313" key="2">
    <source>
        <dbReference type="EMBL" id="ORX98627.1"/>
    </source>
</evidence>
<evidence type="ECO:0000259" key="1">
    <source>
        <dbReference type="PROSITE" id="PS50003"/>
    </source>
</evidence>
<keyword evidence="3" id="KW-1185">Reference proteome</keyword>
<feature type="domain" description="PH" evidence="1">
    <location>
        <begin position="24"/>
        <end position="137"/>
    </location>
</feature>
<dbReference type="SUPFAM" id="SSF50729">
    <property type="entry name" value="PH domain-like"/>
    <property type="match status" value="1"/>
</dbReference>
<accession>A0A1Y1YKS0</accession>
<dbReference type="EMBL" id="MCFE01000110">
    <property type="protein sequence ID" value="ORX98627.1"/>
    <property type="molecule type" value="Genomic_DNA"/>
</dbReference>
<comment type="caution">
    <text evidence="2">The sequence shown here is derived from an EMBL/GenBank/DDBJ whole genome shotgun (WGS) entry which is preliminary data.</text>
</comment>
<dbReference type="AlphaFoldDB" id="A0A1Y1YKS0"/>
<dbReference type="InterPro" id="IPR011993">
    <property type="entry name" value="PH-like_dom_sf"/>
</dbReference>
<dbReference type="Proteomes" id="UP000193498">
    <property type="component" value="Unassembled WGS sequence"/>
</dbReference>
<organism evidence="2 3">
    <name type="scientific">Basidiobolus meristosporus CBS 931.73</name>
    <dbReference type="NCBI Taxonomy" id="1314790"/>
    <lineage>
        <taxon>Eukaryota</taxon>
        <taxon>Fungi</taxon>
        <taxon>Fungi incertae sedis</taxon>
        <taxon>Zoopagomycota</taxon>
        <taxon>Entomophthoromycotina</taxon>
        <taxon>Basidiobolomycetes</taxon>
        <taxon>Basidiobolales</taxon>
        <taxon>Basidiobolaceae</taxon>
        <taxon>Basidiobolus</taxon>
    </lineage>
</organism>
<evidence type="ECO:0000313" key="3">
    <source>
        <dbReference type="Proteomes" id="UP000193498"/>
    </source>
</evidence>
<protein>
    <recommendedName>
        <fullName evidence="1">PH domain-containing protein</fullName>
    </recommendedName>
</protein>